<proteinExistence type="predicted"/>
<dbReference type="Proteomes" id="UP000532440">
    <property type="component" value="Unassembled WGS sequence"/>
</dbReference>
<name>A0A7W8HJC0_9BURK</name>
<gene>
    <name evidence="1" type="ORF">HNQ70_003153</name>
</gene>
<keyword evidence="2" id="KW-1185">Reference proteome</keyword>
<dbReference type="InterPro" id="IPR010985">
    <property type="entry name" value="Ribbon_hlx_hlx"/>
</dbReference>
<reference evidence="1 2" key="1">
    <citation type="submission" date="2020-08" db="EMBL/GenBank/DDBJ databases">
        <title>Genomic Encyclopedia of Type Strains, Phase IV (KMG-IV): sequencing the most valuable type-strain genomes for metagenomic binning, comparative biology and taxonomic classification.</title>
        <authorList>
            <person name="Goeker M."/>
        </authorList>
    </citation>
    <scope>NUCLEOTIDE SEQUENCE [LARGE SCALE GENOMIC DNA]</scope>
    <source>
        <strain evidence="1 2">DSM 29781</strain>
    </source>
</reference>
<dbReference type="SUPFAM" id="SSF47598">
    <property type="entry name" value="Ribbon-helix-helix"/>
    <property type="match status" value="1"/>
</dbReference>
<dbReference type="GO" id="GO:0006355">
    <property type="term" value="P:regulation of DNA-templated transcription"/>
    <property type="evidence" value="ECO:0007669"/>
    <property type="project" value="InterPro"/>
</dbReference>
<organism evidence="1 2">
    <name type="scientific">Quisquiliibacterium transsilvanicum</name>
    <dbReference type="NCBI Taxonomy" id="1549638"/>
    <lineage>
        <taxon>Bacteria</taxon>
        <taxon>Pseudomonadati</taxon>
        <taxon>Pseudomonadota</taxon>
        <taxon>Betaproteobacteria</taxon>
        <taxon>Burkholderiales</taxon>
        <taxon>Burkholderiaceae</taxon>
        <taxon>Quisquiliibacterium</taxon>
    </lineage>
</organism>
<dbReference type="Gene3D" id="1.10.1220.10">
    <property type="entry name" value="Met repressor-like"/>
    <property type="match status" value="1"/>
</dbReference>
<evidence type="ECO:0000313" key="2">
    <source>
        <dbReference type="Proteomes" id="UP000532440"/>
    </source>
</evidence>
<comment type="caution">
    <text evidence="1">The sequence shown here is derived from an EMBL/GenBank/DDBJ whole genome shotgun (WGS) entry which is preliminary data.</text>
</comment>
<evidence type="ECO:0000313" key="1">
    <source>
        <dbReference type="EMBL" id="MBB5273125.1"/>
    </source>
</evidence>
<dbReference type="InterPro" id="IPR013321">
    <property type="entry name" value="Arc_rbn_hlx_hlx"/>
</dbReference>
<dbReference type="AlphaFoldDB" id="A0A7W8HJC0"/>
<dbReference type="RefSeq" id="WP_183969420.1">
    <property type="nucleotide sequence ID" value="NZ_BAABEW010000024.1"/>
</dbReference>
<sequence>MDSPSTTRATIYLDSELHRALRFKAALTRRSISELVTEAVRESLREDEEDLRSAALRAEEPTISYEAFLGKLKADGTL</sequence>
<dbReference type="EMBL" id="JACHGB010000006">
    <property type="protein sequence ID" value="MBB5273125.1"/>
    <property type="molecule type" value="Genomic_DNA"/>
</dbReference>
<protein>
    <submittedName>
        <fullName evidence="1">Putative transcriptional regulator</fullName>
    </submittedName>
</protein>
<accession>A0A7W8HJC0</accession>